<sequence>MVFLTWLLGVSRGDTWLFLPDLVEVRDVCAEGCFRIVFDSAGSAGVVFGPTLVVGRAISLFRYFSSLASALLEFLLLWLVRD</sequence>
<name>A0A843TE37_COLES</name>
<keyword evidence="1" id="KW-0812">Transmembrane</keyword>
<evidence type="ECO:0000256" key="1">
    <source>
        <dbReference type="SAM" id="Phobius"/>
    </source>
</evidence>
<organism evidence="2 3">
    <name type="scientific">Colocasia esculenta</name>
    <name type="common">Wild taro</name>
    <name type="synonym">Arum esculentum</name>
    <dbReference type="NCBI Taxonomy" id="4460"/>
    <lineage>
        <taxon>Eukaryota</taxon>
        <taxon>Viridiplantae</taxon>
        <taxon>Streptophyta</taxon>
        <taxon>Embryophyta</taxon>
        <taxon>Tracheophyta</taxon>
        <taxon>Spermatophyta</taxon>
        <taxon>Magnoliopsida</taxon>
        <taxon>Liliopsida</taxon>
        <taxon>Araceae</taxon>
        <taxon>Aroideae</taxon>
        <taxon>Colocasieae</taxon>
        <taxon>Colocasia</taxon>
    </lineage>
</organism>
<accession>A0A843TE37</accession>
<feature type="transmembrane region" description="Helical" evidence="1">
    <location>
        <begin position="60"/>
        <end position="80"/>
    </location>
</feature>
<reference evidence="2" key="1">
    <citation type="submission" date="2017-07" db="EMBL/GenBank/DDBJ databases">
        <title>Taro Niue Genome Assembly and Annotation.</title>
        <authorList>
            <person name="Atibalentja N."/>
            <person name="Keating K."/>
            <person name="Fields C.J."/>
        </authorList>
    </citation>
    <scope>NUCLEOTIDE SEQUENCE</scope>
    <source>
        <strain evidence="2">Niue_2</strain>
        <tissue evidence="2">Leaf</tissue>
    </source>
</reference>
<gene>
    <name evidence="2" type="ORF">Taro_000183</name>
</gene>
<comment type="caution">
    <text evidence="2">The sequence shown here is derived from an EMBL/GenBank/DDBJ whole genome shotgun (WGS) entry which is preliminary data.</text>
</comment>
<dbReference type="EMBL" id="NMUH01000003">
    <property type="protein sequence ID" value="MQL67894.1"/>
    <property type="molecule type" value="Genomic_DNA"/>
</dbReference>
<evidence type="ECO:0000313" key="3">
    <source>
        <dbReference type="Proteomes" id="UP000652761"/>
    </source>
</evidence>
<dbReference type="AlphaFoldDB" id="A0A843TE37"/>
<dbReference type="Proteomes" id="UP000652761">
    <property type="component" value="Unassembled WGS sequence"/>
</dbReference>
<keyword evidence="1" id="KW-1133">Transmembrane helix</keyword>
<protein>
    <submittedName>
        <fullName evidence="2">Uncharacterized protein</fullName>
    </submittedName>
</protein>
<evidence type="ECO:0000313" key="2">
    <source>
        <dbReference type="EMBL" id="MQL67894.1"/>
    </source>
</evidence>
<keyword evidence="1" id="KW-0472">Membrane</keyword>
<proteinExistence type="predicted"/>
<keyword evidence="3" id="KW-1185">Reference proteome</keyword>